<accession>A0A7J6F811</accession>
<evidence type="ECO:0000256" key="6">
    <source>
        <dbReference type="ARBA" id="ARBA00037941"/>
    </source>
</evidence>
<keyword evidence="4" id="KW-0560">Oxidoreductase</keyword>
<evidence type="ECO:0000313" key="10">
    <source>
        <dbReference type="EMBL" id="KAF4365979.1"/>
    </source>
</evidence>
<organism evidence="10 11">
    <name type="scientific">Cannabis sativa</name>
    <name type="common">Hemp</name>
    <name type="synonym">Marijuana</name>
    <dbReference type="NCBI Taxonomy" id="3483"/>
    <lineage>
        <taxon>Eukaryota</taxon>
        <taxon>Viridiplantae</taxon>
        <taxon>Streptophyta</taxon>
        <taxon>Embryophyta</taxon>
        <taxon>Tracheophyta</taxon>
        <taxon>Spermatophyta</taxon>
        <taxon>Magnoliopsida</taxon>
        <taxon>eudicotyledons</taxon>
        <taxon>Gunneridae</taxon>
        <taxon>Pentapetalae</taxon>
        <taxon>rosids</taxon>
        <taxon>fabids</taxon>
        <taxon>Rosales</taxon>
        <taxon>Cannabaceae</taxon>
        <taxon>Cannabis</taxon>
    </lineage>
</organism>
<proteinExistence type="inferred from homology"/>
<keyword evidence="2" id="KW-0285">Flavoprotein</keyword>
<evidence type="ECO:0000256" key="8">
    <source>
        <dbReference type="ARBA" id="ARBA00041137"/>
    </source>
</evidence>
<evidence type="ECO:0000313" key="11">
    <source>
        <dbReference type="Proteomes" id="UP000525078"/>
    </source>
</evidence>
<evidence type="ECO:0000256" key="2">
    <source>
        <dbReference type="ARBA" id="ARBA00022630"/>
    </source>
</evidence>
<dbReference type="SUPFAM" id="SSF51905">
    <property type="entry name" value="FAD/NAD(P)-binding domain"/>
    <property type="match status" value="1"/>
</dbReference>
<comment type="catalytic activity">
    <reaction evidence="5">
        <text>(S)-2-hydroxyglutarate + A = 2-oxoglutarate + AH2</text>
        <dbReference type="Rhea" id="RHEA:21252"/>
        <dbReference type="ChEBI" id="CHEBI:13193"/>
        <dbReference type="ChEBI" id="CHEBI:16782"/>
        <dbReference type="ChEBI" id="CHEBI:16810"/>
        <dbReference type="ChEBI" id="CHEBI:17499"/>
        <dbReference type="EC" id="1.1.99.2"/>
    </reaction>
</comment>
<evidence type="ECO:0000259" key="9">
    <source>
        <dbReference type="Pfam" id="PF01266"/>
    </source>
</evidence>
<dbReference type="GO" id="GO:0047545">
    <property type="term" value="F:(S)-2-hydroxyglutarate dehydrogenase activity"/>
    <property type="evidence" value="ECO:0007669"/>
    <property type="project" value="UniProtKB-EC"/>
</dbReference>
<dbReference type="EC" id="1.1.99.2" evidence="7"/>
<comment type="cofactor">
    <cofactor evidence="1">
        <name>FAD</name>
        <dbReference type="ChEBI" id="CHEBI:57692"/>
    </cofactor>
</comment>
<comment type="similarity">
    <text evidence="6">Belongs to the L2HGDH family.</text>
</comment>
<dbReference type="PANTHER" id="PTHR43104">
    <property type="entry name" value="L-2-HYDROXYGLUTARATE DEHYDROGENASE, MITOCHONDRIAL"/>
    <property type="match status" value="1"/>
</dbReference>
<dbReference type="InterPro" id="IPR036188">
    <property type="entry name" value="FAD/NAD-bd_sf"/>
</dbReference>
<gene>
    <name evidence="10" type="ORF">F8388_019223</name>
</gene>
<evidence type="ECO:0000256" key="5">
    <source>
        <dbReference type="ARBA" id="ARBA00036066"/>
    </source>
</evidence>
<name>A0A7J6F811_CANSA</name>
<reference evidence="10 11" key="1">
    <citation type="journal article" date="2020" name="bioRxiv">
        <title>Sequence and annotation of 42 cannabis genomes reveals extensive copy number variation in cannabinoid synthesis and pathogen resistance genes.</title>
        <authorList>
            <person name="Mckernan K.J."/>
            <person name="Helbert Y."/>
            <person name="Kane L.T."/>
            <person name="Ebling H."/>
            <person name="Zhang L."/>
            <person name="Liu B."/>
            <person name="Eaton Z."/>
            <person name="Mclaughlin S."/>
            <person name="Kingan S."/>
            <person name="Baybayan P."/>
            <person name="Concepcion G."/>
            <person name="Jordan M."/>
            <person name="Riva A."/>
            <person name="Barbazuk W."/>
            <person name="Harkins T."/>
        </authorList>
    </citation>
    <scope>NUCLEOTIDE SEQUENCE [LARGE SCALE GENOMIC DNA]</scope>
    <source>
        <strain evidence="11">cv. Jamaican Lion 4</strain>
        <tissue evidence="10">Leaf</tissue>
    </source>
</reference>
<dbReference type="AlphaFoldDB" id="A0A7J6F811"/>
<evidence type="ECO:0000256" key="7">
    <source>
        <dbReference type="ARBA" id="ARBA00038878"/>
    </source>
</evidence>
<dbReference type="Pfam" id="PF01266">
    <property type="entry name" value="DAO"/>
    <property type="match status" value="1"/>
</dbReference>
<sequence length="416" mass="45628">MMLKNHALRSLKRFLPWPRSFTSYHASERVDCVVIGAGVVGIATARELAARGRDVLVIESASTFGTGTSSRNSEVIHAGIYYPRNSLKAIFCARGRDLLYKYCTEHNVPHEQIGKLIVATSSSEIPKLNDIMRRGIQNGVPGLKMMEGSEAMRMEPELQCSKAILSPLTGIIDTHSLMLSLVGEAENNGATFSYNTTVIGGHVDETRIRLHIAETRSLENGLRSLIHPELVLIPNLVVNSTGLSAPVLAKKFDGLHSTVIPPAYYARGCYFTLNRTKNPPFKHLIYPIPVEGGFGVHVTLDLDGQLKFGPDVEWIDGLDEISSFLNKFDYTVDATRGELFYQDIRKYYPNLKNDSLQPGYAGIRPKVSGPGQPPVDFVVQGADIHGVANLVNLFGIESPGLTSSLAIAEHIATRFL</sequence>
<dbReference type="Gene3D" id="3.30.9.10">
    <property type="entry name" value="D-Amino Acid Oxidase, subunit A, domain 2"/>
    <property type="match status" value="1"/>
</dbReference>
<dbReference type="EMBL" id="JAATIP010000155">
    <property type="protein sequence ID" value="KAF4365979.1"/>
    <property type="molecule type" value="Genomic_DNA"/>
</dbReference>
<keyword evidence="3" id="KW-0274">FAD</keyword>
<evidence type="ECO:0000256" key="1">
    <source>
        <dbReference type="ARBA" id="ARBA00001974"/>
    </source>
</evidence>
<dbReference type="Gene3D" id="3.50.50.60">
    <property type="entry name" value="FAD/NAD(P)-binding domain"/>
    <property type="match status" value="1"/>
</dbReference>
<dbReference type="InterPro" id="IPR006076">
    <property type="entry name" value="FAD-dep_OxRdtase"/>
</dbReference>
<dbReference type="PANTHER" id="PTHR43104:SF4">
    <property type="entry name" value="L-2-HYDROXYGLUTARATE DEHYDROGENASE, MITOCHONDRIAL"/>
    <property type="match status" value="1"/>
</dbReference>
<feature type="domain" description="FAD dependent oxidoreductase" evidence="9">
    <location>
        <begin position="31"/>
        <end position="413"/>
    </location>
</feature>
<evidence type="ECO:0000256" key="3">
    <source>
        <dbReference type="ARBA" id="ARBA00022827"/>
    </source>
</evidence>
<evidence type="ECO:0000256" key="4">
    <source>
        <dbReference type="ARBA" id="ARBA00023002"/>
    </source>
</evidence>
<protein>
    <recommendedName>
        <fullName evidence="8">L-2-hydroxyglutarate dehydrogenase, mitochondrial</fullName>
        <ecNumber evidence="7">1.1.99.2</ecNumber>
    </recommendedName>
</protein>
<dbReference type="Proteomes" id="UP000525078">
    <property type="component" value="Unassembled WGS sequence"/>
</dbReference>
<comment type="caution">
    <text evidence="10">The sequence shown here is derived from an EMBL/GenBank/DDBJ whole genome shotgun (WGS) entry which is preliminary data.</text>
</comment>